<dbReference type="SUPFAM" id="SSF48264">
    <property type="entry name" value="Cytochrome P450"/>
    <property type="match status" value="1"/>
</dbReference>
<evidence type="ECO:0000313" key="3">
    <source>
        <dbReference type="EMBL" id="GAA1845068.1"/>
    </source>
</evidence>
<keyword evidence="2" id="KW-0503">Monooxygenase</keyword>
<dbReference type="PRINTS" id="PR00359">
    <property type="entry name" value="BP450"/>
</dbReference>
<evidence type="ECO:0000256" key="1">
    <source>
        <dbReference type="ARBA" id="ARBA00010617"/>
    </source>
</evidence>
<dbReference type="InterPro" id="IPR036396">
    <property type="entry name" value="Cyt_P450_sf"/>
</dbReference>
<dbReference type="PRINTS" id="PR00385">
    <property type="entry name" value="P450"/>
</dbReference>
<dbReference type="RefSeq" id="WP_344415842.1">
    <property type="nucleotide sequence ID" value="NZ_BAAAQK010000005.1"/>
</dbReference>
<dbReference type="Gene3D" id="1.10.630.10">
    <property type="entry name" value="Cytochrome P450"/>
    <property type="match status" value="1"/>
</dbReference>
<accession>A0ABN2MZV3</accession>
<dbReference type="InterPro" id="IPR017972">
    <property type="entry name" value="Cyt_P450_CS"/>
</dbReference>
<comment type="similarity">
    <text evidence="1 2">Belongs to the cytochrome P450 family.</text>
</comment>
<dbReference type="Proteomes" id="UP001500449">
    <property type="component" value="Unassembled WGS sequence"/>
</dbReference>
<keyword evidence="4" id="KW-1185">Reference proteome</keyword>
<evidence type="ECO:0000313" key="4">
    <source>
        <dbReference type="Proteomes" id="UP001500449"/>
    </source>
</evidence>
<dbReference type="EMBL" id="BAAAQK010000005">
    <property type="protein sequence ID" value="GAA1845068.1"/>
    <property type="molecule type" value="Genomic_DNA"/>
</dbReference>
<reference evidence="3 4" key="1">
    <citation type="journal article" date="2019" name="Int. J. Syst. Evol. Microbiol.">
        <title>The Global Catalogue of Microorganisms (GCM) 10K type strain sequencing project: providing services to taxonomists for standard genome sequencing and annotation.</title>
        <authorList>
            <consortium name="The Broad Institute Genomics Platform"/>
            <consortium name="The Broad Institute Genome Sequencing Center for Infectious Disease"/>
            <person name="Wu L."/>
            <person name="Ma J."/>
        </authorList>
    </citation>
    <scope>NUCLEOTIDE SEQUENCE [LARGE SCALE GENOMIC DNA]</scope>
    <source>
        <strain evidence="3 4">JCM 16009</strain>
    </source>
</reference>
<sequence length="413" mass="46554">MVTDSSTGTAVDSVEDEARWYFTGSDPRHEALRRNPYPFFDRLREHAPVLEVTEGKWLVSSYEGVNDLLKDNRWSRVPQMSEADMRLADRVFLRNVASYDSPDHERLRKTVAPAFTAAAVRRRGELIRQLVAEQLDAVRELDGFEFYRDFAFALPVQIICRLLGVPAERQDDFLTWSQIMVEAQEPGVHTAEMLEAADVAAAQCLEFFEELIEEKRRQPDDSLMTMLVEASVAEDSKLSLEEVVAMCVALHVGGHETTANLITSGIYLLANNPEAYRAVQADPSQVPAAIEEMLRFEPPARNSLHRIAPETMELGGQRIEKGSEVYGLICAAGRDPEVYTDPHRFDIARPKNRHLTFGLGMHFCVGAALVRFEANEVFTALAREPRALQVDGDPVWRNSFIIRGLHSLPVSWE</sequence>
<dbReference type="PANTHER" id="PTHR46696:SF1">
    <property type="entry name" value="CYTOCHROME P450 YJIB-RELATED"/>
    <property type="match status" value="1"/>
</dbReference>
<dbReference type="InterPro" id="IPR002397">
    <property type="entry name" value="Cyt_P450_B"/>
</dbReference>
<protein>
    <submittedName>
        <fullName evidence="3">Cytochrome P450</fullName>
    </submittedName>
</protein>
<organism evidence="3 4">
    <name type="scientific">Pseudonocardia ailaonensis</name>
    <dbReference type="NCBI Taxonomy" id="367279"/>
    <lineage>
        <taxon>Bacteria</taxon>
        <taxon>Bacillati</taxon>
        <taxon>Actinomycetota</taxon>
        <taxon>Actinomycetes</taxon>
        <taxon>Pseudonocardiales</taxon>
        <taxon>Pseudonocardiaceae</taxon>
        <taxon>Pseudonocardia</taxon>
    </lineage>
</organism>
<dbReference type="CDD" id="cd20625">
    <property type="entry name" value="CYP164-like"/>
    <property type="match status" value="1"/>
</dbReference>
<keyword evidence="2" id="KW-0349">Heme</keyword>
<dbReference type="PANTHER" id="PTHR46696">
    <property type="entry name" value="P450, PUTATIVE (EUROFUNG)-RELATED"/>
    <property type="match status" value="1"/>
</dbReference>
<keyword evidence="2" id="KW-0408">Iron</keyword>
<keyword evidence="2" id="KW-0560">Oxidoreductase</keyword>
<dbReference type="InterPro" id="IPR001128">
    <property type="entry name" value="Cyt_P450"/>
</dbReference>
<dbReference type="Pfam" id="PF00067">
    <property type="entry name" value="p450"/>
    <property type="match status" value="1"/>
</dbReference>
<evidence type="ECO:0000256" key="2">
    <source>
        <dbReference type="RuleBase" id="RU000461"/>
    </source>
</evidence>
<dbReference type="PROSITE" id="PS00086">
    <property type="entry name" value="CYTOCHROME_P450"/>
    <property type="match status" value="1"/>
</dbReference>
<proteinExistence type="inferred from homology"/>
<gene>
    <name evidence="3" type="ORF">GCM10009836_25720</name>
</gene>
<name>A0ABN2MZV3_9PSEU</name>
<keyword evidence="2" id="KW-0479">Metal-binding</keyword>
<comment type="caution">
    <text evidence="3">The sequence shown here is derived from an EMBL/GenBank/DDBJ whole genome shotgun (WGS) entry which is preliminary data.</text>
</comment>